<name>A0A4U5U895_COLLU</name>
<proteinExistence type="predicted"/>
<dbReference type="EMBL" id="CM014081">
    <property type="protein sequence ID" value="TKS70078.1"/>
    <property type="molecule type" value="Genomic_DNA"/>
</dbReference>
<sequence>MPDSPQRNTRAGVGRRAALATGSREFFGEWKMSFGETYWAPTPPTRHPKMTPDPFMCLYQTMEVRNSDESLWLRVYTPESRKEGNQPRSAKSGEHPSCLGQVLTRDFAQKKGKASLANPLQGYARGVREGIEGYSKARLPNDPKASSTAFANTLQRNPATSSVSLPRAENSSLSHWKECEDESKSSQRIGMLDTRHENPWEQGAGRGVMKITQPQMIPGYHTGFLCWETDKDIWKWLGSIGGLCLLSVGQSCQYLSHTEAIGSSRHKEGPRPTLCQSDVPLCSMLLRPDLQHALAHRGTLPMGRVHVWAKSDPSSDSQQPMERPQSLGQDRTLGPCGLRHLQTHPHVPTLPSSRLLFPTSL</sequence>
<gene>
    <name evidence="2" type="ORF">D9C73_004145</name>
</gene>
<dbReference type="Proteomes" id="UP000298787">
    <property type="component" value="Chromosome 4"/>
</dbReference>
<protein>
    <submittedName>
        <fullName evidence="2">Uncharacterized protein</fullName>
    </submittedName>
</protein>
<reference evidence="2 3" key="1">
    <citation type="submission" date="2019-01" db="EMBL/GenBank/DDBJ databases">
        <title>Genome Assembly of Collichthys lucidus.</title>
        <authorList>
            <person name="Cai M."/>
            <person name="Xiao S."/>
        </authorList>
    </citation>
    <scope>NUCLEOTIDE SEQUENCE [LARGE SCALE GENOMIC DNA]</scope>
    <source>
        <strain evidence="2">JT15FE1705JMU</strain>
        <tissue evidence="2">Muscle</tissue>
    </source>
</reference>
<accession>A0A4U5U895</accession>
<organism evidence="2 3">
    <name type="scientific">Collichthys lucidus</name>
    <name type="common">Big head croaker</name>
    <name type="synonym">Sciaena lucida</name>
    <dbReference type="NCBI Taxonomy" id="240159"/>
    <lineage>
        <taxon>Eukaryota</taxon>
        <taxon>Metazoa</taxon>
        <taxon>Chordata</taxon>
        <taxon>Craniata</taxon>
        <taxon>Vertebrata</taxon>
        <taxon>Euteleostomi</taxon>
        <taxon>Actinopterygii</taxon>
        <taxon>Neopterygii</taxon>
        <taxon>Teleostei</taxon>
        <taxon>Neoteleostei</taxon>
        <taxon>Acanthomorphata</taxon>
        <taxon>Eupercaria</taxon>
        <taxon>Sciaenidae</taxon>
        <taxon>Collichthys</taxon>
    </lineage>
</organism>
<feature type="region of interest" description="Disordered" evidence="1">
    <location>
        <begin position="78"/>
        <end position="98"/>
    </location>
</feature>
<dbReference type="AlphaFoldDB" id="A0A4U5U895"/>
<evidence type="ECO:0000313" key="3">
    <source>
        <dbReference type="Proteomes" id="UP000298787"/>
    </source>
</evidence>
<feature type="region of interest" description="Disordered" evidence="1">
    <location>
        <begin position="309"/>
        <end position="350"/>
    </location>
</feature>
<evidence type="ECO:0000256" key="1">
    <source>
        <dbReference type="SAM" id="MobiDB-lite"/>
    </source>
</evidence>
<keyword evidence="3" id="KW-1185">Reference proteome</keyword>
<evidence type="ECO:0000313" key="2">
    <source>
        <dbReference type="EMBL" id="TKS70078.1"/>
    </source>
</evidence>